<dbReference type="OrthoDB" id="8954335at2759"/>
<dbReference type="InterPro" id="IPR027417">
    <property type="entry name" value="P-loop_NTPase"/>
</dbReference>
<proteinExistence type="predicted"/>
<dbReference type="Pfam" id="PF01926">
    <property type="entry name" value="MMR_HSR1"/>
    <property type="match status" value="1"/>
</dbReference>
<dbReference type="AlphaFoldDB" id="A0A4Y7PTZ2"/>
<protein>
    <recommendedName>
        <fullName evidence="1">G domain-containing protein</fullName>
    </recommendedName>
</protein>
<dbReference type="CDD" id="cd00882">
    <property type="entry name" value="Ras_like_GTPase"/>
    <property type="match status" value="1"/>
</dbReference>
<dbReference type="InterPro" id="IPR006073">
    <property type="entry name" value="GTP-bd"/>
</dbReference>
<organism evidence="2 3">
    <name type="scientific">Rickenella mellea</name>
    <dbReference type="NCBI Taxonomy" id="50990"/>
    <lineage>
        <taxon>Eukaryota</taxon>
        <taxon>Fungi</taxon>
        <taxon>Dikarya</taxon>
        <taxon>Basidiomycota</taxon>
        <taxon>Agaricomycotina</taxon>
        <taxon>Agaricomycetes</taxon>
        <taxon>Hymenochaetales</taxon>
        <taxon>Rickenellaceae</taxon>
        <taxon>Rickenella</taxon>
    </lineage>
</organism>
<evidence type="ECO:0000259" key="1">
    <source>
        <dbReference type="Pfam" id="PF01926"/>
    </source>
</evidence>
<dbReference type="SUPFAM" id="SSF52540">
    <property type="entry name" value="P-loop containing nucleoside triphosphate hydrolases"/>
    <property type="match status" value="1"/>
</dbReference>
<reference evidence="2 3" key="1">
    <citation type="submission" date="2018-06" db="EMBL/GenBank/DDBJ databases">
        <title>A transcriptomic atlas of mushroom development highlights an independent origin of complex multicellularity.</title>
        <authorList>
            <consortium name="DOE Joint Genome Institute"/>
            <person name="Krizsan K."/>
            <person name="Almasi E."/>
            <person name="Merenyi Z."/>
            <person name="Sahu N."/>
            <person name="Viragh M."/>
            <person name="Koszo T."/>
            <person name="Mondo S."/>
            <person name="Kiss B."/>
            <person name="Balint B."/>
            <person name="Kues U."/>
            <person name="Barry K."/>
            <person name="Hegedus J.C."/>
            <person name="Henrissat B."/>
            <person name="Johnson J."/>
            <person name="Lipzen A."/>
            <person name="Ohm R."/>
            <person name="Nagy I."/>
            <person name="Pangilinan J."/>
            <person name="Yan J."/>
            <person name="Xiong Y."/>
            <person name="Grigoriev I.V."/>
            <person name="Hibbett D.S."/>
            <person name="Nagy L.G."/>
        </authorList>
    </citation>
    <scope>NUCLEOTIDE SEQUENCE [LARGE SCALE GENOMIC DNA]</scope>
    <source>
        <strain evidence="2 3">SZMC22713</strain>
    </source>
</reference>
<evidence type="ECO:0000313" key="2">
    <source>
        <dbReference type="EMBL" id="TDL18000.1"/>
    </source>
</evidence>
<dbReference type="Proteomes" id="UP000294933">
    <property type="component" value="Unassembled WGS sequence"/>
</dbReference>
<sequence>MTVENPKVILVMGATGTRKTSFINTVSGSNFAVPKRGDLDSCTANVQKTEPFKFGGHNVVLVDTPGFGFSGHENVVGTDQEVLKRIADFLCTEYAKKVQLSGVIYMHPFPEVRIQRTVKHYFGIFSELCGPDVFDHVTIVITPSDSGEEEEKLESLKKCTFADVSEAGGRILVETDDTFSVTRNYLLTSLNEKPVFLKIQREMGDQNMSLKDTSAGRVLSGTQKKDEKSHRISWKKFRRGFWRIDV</sequence>
<dbReference type="EMBL" id="ML170213">
    <property type="protein sequence ID" value="TDL18000.1"/>
    <property type="molecule type" value="Genomic_DNA"/>
</dbReference>
<gene>
    <name evidence="2" type="ORF">BD410DRAFT_843152</name>
</gene>
<dbReference type="GO" id="GO:0005525">
    <property type="term" value="F:GTP binding"/>
    <property type="evidence" value="ECO:0007669"/>
    <property type="project" value="InterPro"/>
</dbReference>
<dbReference type="STRING" id="50990.A0A4Y7PTZ2"/>
<keyword evidence="3" id="KW-1185">Reference proteome</keyword>
<feature type="domain" description="G" evidence="1">
    <location>
        <begin position="9"/>
        <end position="83"/>
    </location>
</feature>
<dbReference type="Gene3D" id="3.40.50.300">
    <property type="entry name" value="P-loop containing nucleotide triphosphate hydrolases"/>
    <property type="match status" value="1"/>
</dbReference>
<dbReference type="VEuPathDB" id="FungiDB:BD410DRAFT_843152"/>
<accession>A0A4Y7PTZ2</accession>
<evidence type="ECO:0000313" key="3">
    <source>
        <dbReference type="Proteomes" id="UP000294933"/>
    </source>
</evidence>
<name>A0A4Y7PTZ2_9AGAM</name>